<organism evidence="1 2">
    <name type="scientific">Euphydryas editha</name>
    <name type="common">Edith's checkerspot</name>
    <dbReference type="NCBI Taxonomy" id="104508"/>
    <lineage>
        <taxon>Eukaryota</taxon>
        <taxon>Metazoa</taxon>
        <taxon>Ecdysozoa</taxon>
        <taxon>Arthropoda</taxon>
        <taxon>Hexapoda</taxon>
        <taxon>Insecta</taxon>
        <taxon>Pterygota</taxon>
        <taxon>Neoptera</taxon>
        <taxon>Endopterygota</taxon>
        <taxon>Lepidoptera</taxon>
        <taxon>Glossata</taxon>
        <taxon>Ditrysia</taxon>
        <taxon>Papilionoidea</taxon>
        <taxon>Nymphalidae</taxon>
        <taxon>Nymphalinae</taxon>
        <taxon>Euphydryas</taxon>
    </lineage>
</organism>
<evidence type="ECO:0008006" key="3">
    <source>
        <dbReference type="Google" id="ProtNLM"/>
    </source>
</evidence>
<name>A0AAU9V2H2_EUPED</name>
<proteinExistence type="predicted"/>
<comment type="caution">
    <text evidence="1">The sequence shown here is derived from an EMBL/GenBank/DDBJ whole genome shotgun (WGS) entry which is preliminary data.</text>
</comment>
<sequence length="145" mass="16645">MRIEVNVNKSAAVHFASNPNHTLLQGRPDTVELFGTPISWQKEVKYLGVTLDSKLSFRSHINRVRDKKRFILSRLYVMICGRSKMLTGTSPVFAHCKPAYIQRLQVIQNRFLRTATASPWFVRNIALYKDFRIDSIAKHLLSSGL</sequence>
<evidence type="ECO:0000313" key="2">
    <source>
        <dbReference type="Proteomes" id="UP001153954"/>
    </source>
</evidence>
<gene>
    <name evidence="1" type="ORF">EEDITHA_LOCUS17804</name>
</gene>
<protein>
    <recommendedName>
        <fullName evidence="3">Reverse transcriptase</fullName>
    </recommendedName>
</protein>
<evidence type="ECO:0000313" key="1">
    <source>
        <dbReference type="EMBL" id="CAH2103265.1"/>
    </source>
</evidence>
<dbReference type="AlphaFoldDB" id="A0AAU9V2H2"/>
<dbReference type="Proteomes" id="UP001153954">
    <property type="component" value="Unassembled WGS sequence"/>
</dbReference>
<dbReference type="EMBL" id="CAKOGL010000026">
    <property type="protein sequence ID" value="CAH2103265.1"/>
    <property type="molecule type" value="Genomic_DNA"/>
</dbReference>
<reference evidence="1" key="1">
    <citation type="submission" date="2022-03" db="EMBL/GenBank/DDBJ databases">
        <authorList>
            <person name="Tunstrom K."/>
        </authorList>
    </citation>
    <scope>NUCLEOTIDE SEQUENCE</scope>
</reference>
<accession>A0AAU9V2H2</accession>
<keyword evidence="2" id="KW-1185">Reference proteome</keyword>